<dbReference type="AlphaFoldDB" id="A0AAN7LD66"/>
<gene>
    <name evidence="2" type="ORF">SAY86_018369</name>
</gene>
<sequence>MSPPLDLEGADLLDDDDLSMLQLHISDKKGEGGVFYFVHRLTGMQRVKGGSSLLSFLSAPLLKKKALNTLAAVQDTYFSTKDTFERHRVVFTIGTSIASVATAWAGYSLRHYHETNFDRRLESIEKAMKNNYHFEHADIKKIVDRESSRSAVCFATSATTLIIGYALGWRGGKWYANRKFKREQMKLLGQIKPKRWQLLSQVKPKGWKLQFLKRPLSRSRAPESAHKTISESSILKDTRTAQ</sequence>
<dbReference type="PANTHER" id="PTHR36703">
    <property type="entry name" value="TRIACYLGLYCEROL LIPASE-LIKE PROTEIN"/>
    <property type="match status" value="1"/>
</dbReference>
<proteinExistence type="predicted"/>
<feature type="region of interest" description="Disordered" evidence="1">
    <location>
        <begin position="221"/>
        <end position="242"/>
    </location>
</feature>
<protein>
    <submittedName>
        <fullName evidence="2">Uncharacterized protein</fullName>
    </submittedName>
</protein>
<evidence type="ECO:0000313" key="2">
    <source>
        <dbReference type="EMBL" id="KAK4784001.1"/>
    </source>
</evidence>
<comment type="caution">
    <text evidence="2">The sequence shown here is derived from an EMBL/GenBank/DDBJ whole genome shotgun (WGS) entry which is preliminary data.</text>
</comment>
<evidence type="ECO:0000256" key="1">
    <source>
        <dbReference type="SAM" id="MobiDB-lite"/>
    </source>
</evidence>
<dbReference type="Proteomes" id="UP001346149">
    <property type="component" value="Unassembled WGS sequence"/>
</dbReference>
<keyword evidence="3" id="KW-1185">Reference proteome</keyword>
<evidence type="ECO:0000313" key="3">
    <source>
        <dbReference type="Proteomes" id="UP001346149"/>
    </source>
</evidence>
<accession>A0AAN7LD66</accession>
<dbReference type="PANTHER" id="PTHR36703:SF1">
    <property type="entry name" value="TRIACYLGLYCEROL LIPASE-LIKE PROTEIN"/>
    <property type="match status" value="1"/>
</dbReference>
<name>A0AAN7LD66_TRANT</name>
<organism evidence="2 3">
    <name type="scientific">Trapa natans</name>
    <name type="common">Water chestnut</name>
    <dbReference type="NCBI Taxonomy" id="22666"/>
    <lineage>
        <taxon>Eukaryota</taxon>
        <taxon>Viridiplantae</taxon>
        <taxon>Streptophyta</taxon>
        <taxon>Embryophyta</taxon>
        <taxon>Tracheophyta</taxon>
        <taxon>Spermatophyta</taxon>
        <taxon>Magnoliopsida</taxon>
        <taxon>eudicotyledons</taxon>
        <taxon>Gunneridae</taxon>
        <taxon>Pentapetalae</taxon>
        <taxon>rosids</taxon>
        <taxon>malvids</taxon>
        <taxon>Myrtales</taxon>
        <taxon>Lythraceae</taxon>
        <taxon>Trapa</taxon>
    </lineage>
</organism>
<dbReference type="EMBL" id="JAXQNO010000014">
    <property type="protein sequence ID" value="KAK4784001.1"/>
    <property type="molecule type" value="Genomic_DNA"/>
</dbReference>
<reference evidence="2 3" key="1">
    <citation type="journal article" date="2023" name="Hortic Res">
        <title>Pangenome of water caltrop reveals structural variations and asymmetric subgenome divergence after allopolyploidization.</title>
        <authorList>
            <person name="Zhang X."/>
            <person name="Chen Y."/>
            <person name="Wang L."/>
            <person name="Yuan Y."/>
            <person name="Fang M."/>
            <person name="Shi L."/>
            <person name="Lu R."/>
            <person name="Comes H.P."/>
            <person name="Ma Y."/>
            <person name="Chen Y."/>
            <person name="Huang G."/>
            <person name="Zhou Y."/>
            <person name="Zheng Z."/>
            <person name="Qiu Y."/>
        </authorList>
    </citation>
    <scope>NUCLEOTIDE SEQUENCE [LARGE SCALE GENOMIC DNA]</scope>
    <source>
        <strain evidence="2">F231</strain>
    </source>
</reference>